<dbReference type="GO" id="GO:0016829">
    <property type="term" value="F:lyase activity"/>
    <property type="evidence" value="ECO:0007669"/>
    <property type="project" value="UniProtKB-KW"/>
</dbReference>
<gene>
    <name evidence="1" type="ORF">GCM10022423_08440</name>
</gene>
<evidence type="ECO:0000313" key="1">
    <source>
        <dbReference type="EMBL" id="GAA3759786.1"/>
    </source>
</evidence>
<dbReference type="CDD" id="cd00377">
    <property type="entry name" value="ICL_PEPM"/>
    <property type="match status" value="1"/>
</dbReference>
<sequence length="258" mass="29289">MTTKIEEFRNLHHNEMPLILGNVWNVQSALQYEKLGFKALGTSSAAIASDLGYEDGENMPFEDYFFMIKRIKSAVKIPLSVDIEAGYGKNVEDITANIVRLHEIGVVGINIEDSVVVNSKREITETEFFTSRLKAIVESLKKKNINMFINVRSDVFLLGLPNAVEETKHRLKQYQTTGIDGIFFPCISNEADIEEICKATELPVNVMCMPNLPNFEKLNELGVKRISMGNFVHSFLNKELEEIMLSVIEKKSFFPIFE</sequence>
<name>A0ABP7G9E8_9FLAO</name>
<dbReference type="EMBL" id="BAABDU010000003">
    <property type="protein sequence ID" value="GAA3759786.1"/>
    <property type="molecule type" value="Genomic_DNA"/>
</dbReference>
<dbReference type="Gene3D" id="3.20.20.60">
    <property type="entry name" value="Phosphoenolpyruvate-binding domains"/>
    <property type="match status" value="1"/>
</dbReference>
<dbReference type="InterPro" id="IPR039556">
    <property type="entry name" value="ICL/PEPM"/>
</dbReference>
<proteinExistence type="predicted"/>
<protein>
    <submittedName>
        <fullName evidence="1">Isocitrate lyase/phosphoenolpyruvate mutase family protein</fullName>
    </submittedName>
</protein>
<dbReference type="PANTHER" id="PTHR42905">
    <property type="entry name" value="PHOSPHOENOLPYRUVATE CARBOXYLASE"/>
    <property type="match status" value="1"/>
</dbReference>
<dbReference type="RefSeq" id="WP_345140710.1">
    <property type="nucleotide sequence ID" value="NZ_BAABDU010000003.1"/>
</dbReference>
<dbReference type="SUPFAM" id="SSF51621">
    <property type="entry name" value="Phosphoenolpyruvate/pyruvate domain"/>
    <property type="match status" value="1"/>
</dbReference>
<dbReference type="PANTHER" id="PTHR42905:SF16">
    <property type="entry name" value="CARBOXYPHOSPHONOENOLPYRUVATE PHOSPHONOMUTASE-LIKE PROTEIN (AFU_ORTHOLOGUE AFUA_5G07230)"/>
    <property type="match status" value="1"/>
</dbReference>
<keyword evidence="1" id="KW-0456">Lyase</keyword>
<dbReference type="Proteomes" id="UP001500748">
    <property type="component" value="Unassembled WGS sequence"/>
</dbReference>
<dbReference type="Pfam" id="PF13714">
    <property type="entry name" value="PEP_mutase"/>
    <property type="match status" value="1"/>
</dbReference>
<dbReference type="InterPro" id="IPR040442">
    <property type="entry name" value="Pyrv_kinase-like_dom_sf"/>
</dbReference>
<organism evidence="1 2">
    <name type="scientific">Flavobacterium ginsengiterrae</name>
    <dbReference type="NCBI Taxonomy" id="871695"/>
    <lineage>
        <taxon>Bacteria</taxon>
        <taxon>Pseudomonadati</taxon>
        <taxon>Bacteroidota</taxon>
        <taxon>Flavobacteriia</taxon>
        <taxon>Flavobacteriales</taxon>
        <taxon>Flavobacteriaceae</taxon>
        <taxon>Flavobacterium</taxon>
    </lineage>
</organism>
<reference evidence="2" key="1">
    <citation type="journal article" date="2019" name="Int. J. Syst. Evol. Microbiol.">
        <title>The Global Catalogue of Microorganisms (GCM) 10K type strain sequencing project: providing services to taxonomists for standard genome sequencing and annotation.</title>
        <authorList>
            <consortium name="The Broad Institute Genomics Platform"/>
            <consortium name="The Broad Institute Genome Sequencing Center for Infectious Disease"/>
            <person name="Wu L."/>
            <person name="Ma J."/>
        </authorList>
    </citation>
    <scope>NUCLEOTIDE SEQUENCE [LARGE SCALE GENOMIC DNA]</scope>
    <source>
        <strain evidence="2">JCM 17337</strain>
    </source>
</reference>
<accession>A0ABP7G9E8</accession>
<keyword evidence="2" id="KW-1185">Reference proteome</keyword>
<comment type="caution">
    <text evidence="1">The sequence shown here is derived from an EMBL/GenBank/DDBJ whole genome shotgun (WGS) entry which is preliminary data.</text>
</comment>
<evidence type="ECO:0000313" key="2">
    <source>
        <dbReference type="Proteomes" id="UP001500748"/>
    </source>
</evidence>
<dbReference type="InterPro" id="IPR015813">
    <property type="entry name" value="Pyrv/PenolPyrv_kinase-like_dom"/>
</dbReference>